<dbReference type="Pfam" id="PF16326">
    <property type="entry name" value="ABC_tran_CTD"/>
    <property type="match status" value="1"/>
</dbReference>
<dbReference type="PROSITE" id="PS50893">
    <property type="entry name" value="ABC_TRANSPORTER_2"/>
    <property type="match status" value="2"/>
</dbReference>
<dbReference type="GO" id="GO:0016887">
    <property type="term" value="F:ATP hydrolysis activity"/>
    <property type="evidence" value="ECO:0007669"/>
    <property type="project" value="InterPro"/>
</dbReference>
<dbReference type="GO" id="GO:0003677">
    <property type="term" value="F:DNA binding"/>
    <property type="evidence" value="ECO:0007669"/>
    <property type="project" value="InterPro"/>
</dbReference>
<dbReference type="KEGG" id="pnl:PNK_1005"/>
<dbReference type="GO" id="GO:0005524">
    <property type="term" value="F:ATP binding"/>
    <property type="evidence" value="ECO:0007669"/>
    <property type="project" value="UniProtKB-KW"/>
</dbReference>
<feature type="domain" description="ABC transporter" evidence="4">
    <location>
        <begin position="293"/>
        <end position="527"/>
    </location>
</feature>
<dbReference type="InterPro" id="IPR037118">
    <property type="entry name" value="Val-tRNA_synth_C_sf"/>
</dbReference>
<dbReference type="PANTHER" id="PTHR42855:SF1">
    <property type="entry name" value="ABC TRANSPORTER DOMAIN-CONTAINING PROTEIN"/>
    <property type="match status" value="1"/>
</dbReference>
<dbReference type="AlphaFoldDB" id="A0A0U5JCW0"/>
<dbReference type="SUPFAM" id="SSF52540">
    <property type="entry name" value="P-loop containing nucleoside triphosphate hydrolases"/>
    <property type="match status" value="2"/>
</dbReference>
<dbReference type="SMART" id="SM00382">
    <property type="entry name" value="AAA"/>
    <property type="match status" value="2"/>
</dbReference>
<dbReference type="InterPro" id="IPR017871">
    <property type="entry name" value="ABC_transporter-like_CS"/>
</dbReference>
<accession>A0A0U5JCW0</accession>
<protein>
    <submittedName>
        <fullName evidence="5">Tylosin resistance protein</fullName>
    </submittedName>
</protein>
<dbReference type="CDD" id="cd03221">
    <property type="entry name" value="ABCF_EF-3"/>
    <property type="match status" value="2"/>
</dbReference>
<dbReference type="STRING" id="389348.PNK_1005"/>
<dbReference type="FunCoup" id="A0A0U5JCW0">
    <property type="interactions" value="217"/>
</dbReference>
<keyword evidence="1" id="KW-0547">Nucleotide-binding</keyword>
<dbReference type="InterPro" id="IPR003439">
    <property type="entry name" value="ABC_transporter-like_ATP-bd"/>
</dbReference>
<keyword evidence="2" id="KW-0067">ATP-binding</keyword>
<evidence type="ECO:0000313" key="5">
    <source>
        <dbReference type="EMBL" id="CUI16628.1"/>
    </source>
</evidence>
<dbReference type="InParanoid" id="A0A0U5JCW0"/>
<dbReference type="InterPro" id="IPR027417">
    <property type="entry name" value="P-loop_NTPase"/>
</dbReference>
<proteinExistence type="predicted"/>
<dbReference type="PROSITE" id="PS00211">
    <property type="entry name" value="ABC_TRANSPORTER_1"/>
    <property type="match status" value="1"/>
</dbReference>
<feature type="region of interest" description="Disordered" evidence="3">
    <location>
        <begin position="506"/>
        <end position="535"/>
    </location>
</feature>
<dbReference type="Gene3D" id="3.40.50.300">
    <property type="entry name" value="P-loop containing nucleotide triphosphate hydrolases"/>
    <property type="match status" value="2"/>
</dbReference>
<sequence>MTLLLSCQGLTKSFSSRLLFKDMALGIFRGDKIGLIGPNGSGKSTLLKILAGIEPSDEGTVARNRSLRVGYIPQETIFPALSLQDIVSNALADDHHLSAEERETQAIITLSKLGFTEFTTLAPSLSGGWKKRLALAVELVKSPDVLLLDEPTNHLDLEGVIWLEKFLKTAPFAYIVISHDRYFLEHITTRMIELNKSYPKGLFSVEGSYSSFLEKRDEFLSGQVQQERSLASKVRREVEWLKQNPKARTTKSQSRIQEAERLIGELDDIKTRNKDTKTQIDFSSTKRDTQKLLVATNLTKSMGERQLFAGVDLTLSPGTRLGIVGLNGSGKTTLLRLLMGELSPDKGTVKYADGIKIVYFDQHRAQLPDDTTLRRGLAPEGDTVYYRGQPIHVNSWCRRFLFSPDRLDLPFGQLSGGEKARVHLARLMLKPADILLLDEPTNDLDIPTLEILEESLSDFPGAIVLISHDRYLLDQISNVILGLGTESDATLFADYRQWEYHQARLEQAPSKEKEEKKESSTSRPAESRSKKMSYSEKREWEQIEGKILQLEEEIKKLEVLIHDPVVASQADKLQQACEELDQKHTTLDSLYQRWEELESKNAS</sequence>
<organism evidence="5 6">
    <name type="scientific">Candidatus Protochlamydia naegleriophila</name>
    <dbReference type="NCBI Taxonomy" id="389348"/>
    <lineage>
        <taxon>Bacteria</taxon>
        <taxon>Pseudomonadati</taxon>
        <taxon>Chlamydiota</taxon>
        <taxon>Chlamydiia</taxon>
        <taxon>Parachlamydiales</taxon>
        <taxon>Parachlamydiaceae</taxon>
        <taxon>Candidatus Protochlamydia</taxon>
    </lineage>
</organism>
<dbReference type="EMBL" id="LN879502">
    <property type="protein sequence ID" value="CUI16628.1"/>
    <property type="molecule type" value="Genomic_DNA"/>
</dbReference>
<evidence type="ECO:0000256" key="3">
    <source>
        <dbReference type="SAM" id="MobiDB-lite"/>
    </source>
</evidence>
<dbReference type="InterPro" id="IPR032524">
    <property type="entry name" value="ABC_tran_C"/>
</dbReference>
<dbReference type="InterPro" id="IPR003593">
    <property type="entry name" value="AAA+_ATPase"/>
</dbReference>
<gene>
    <name evidence="5" type="ORF">PNK_1005</name>
</gene>
<evidence type="ECO:0000256" key="1">
    <source>
        <dbReference type="ARBA" id="ARBA00022741"/>
    </source>
</evidence>
<evidence type="ECO:0000313" key="6">
    <source>
        <dbReference type="Proteomes" id="UP000069902"/>
    </source>
</evidence>
<dbReference type="PANTHER" id="PTHR42855">
    <property type="entry name" value="ABC TRANSPORTER ATP-BINDING SUBUNIT"/>
    <property type="match status" value="1"/>
</dbReference>
<evidence type="ECO:0000256" key="2">
    <source>
        <dbReference type="ARBA" id="ARBA00022840"/>
    </source>
</evidence>
<feature type="domain" description="ABC transporter" evidence="4">
    <location>
        <begin position="5"/>
        <end position="221"/>
    </location>
</feature>
<name>A0A0U5JCW0_9BACT</name>
<dbReference type="RefSeq" id="WP_059060668.1">
    <property type="nucleotide sequence ID" value="NZ_LN879502.1"/>
</dbReference>
<dbReference type="Proteomes" id="UP000069902">
    <property type="component" value="Chromosome cPNK"/>
</dbReference>
<dbReference type="Pfam" id="PF00005">
    <property type="entry name" value="ABC_tran"/>
    <property type="match status" value="2"/>
</dbReference>
<dbReference type="InterPro" id="IPR051309">
    <property type="entry name" value="ABCF_ATPase"/>
</dbReference>
<keyword evidence="6" id="KW-1185">Reference proteome</keyword>
<reference evidence="6" key="1">
    <citation type="submission" date="2015-09" db="EMBL/GenBank/DDBJ databases">
        <authorList>
            <person name="Bertelli C."/>
        </authorList>
    </citation>
    <scope>NUCLEOTIDE SEQUENCE [LARGE SCALE GENOMIC DNA]</scope>
    <source>
        <strain evidence="6">KNic</strain>
    </source>
</reference>
<dbReference type="PATRIC" id="fig|389348.3.peg.1107"/>
<evidence type="ECO:0000259" key="4">
    <source>
        <dbReference type="PROSITE" id="PS50893"/>
    </source>
</evidence>
<dbReference type="Gene3D" id="1.10.287.380">
    <property type="entry name" value="Valyl-tRNA synthetase, C-terminal domain"/>
    <property type="match status" value="1"/>
</dbReference>